<sequence>MTTPPFPAVVFDLDGTLTVSGTTRPAPGVVALVEALHARGVDLAVATSASTAVARRVLDDLGVRGCFASVAGRGIDGRYDGKDAVVGEALLGLGVTEAAPGTPMLGDGPGDMAAAVARGLVPVGVGWGGASEEALRAAGAVVVLRRPDELWSLGAS</sequence>
<dbReference type="Proteomes" id="UP000295705">
    <property type="component" value="Unassembled WGS sequence"/>
</dbReference>
<organism evidence="1 2">
    <name type="scientific">Actinomycetospora succinea</name>
    <dbReference type="NCBI Taxonomy" id="663603"/>
    <lineage>
        <taxon>Bacteria</taxon>
        <taxon>Bacillati</taxon>
        <taxon>Actinomycetota</taxon>
        <taxon>Actinomycetes</taxon>
        <taxon>Pseudonocardiales</taxon>
        <taxon>Pseudonocardiaceae</taxon>
        <taxon>Actinomycetospora</taxon>
    </lineage>
</organism>
<accession>A0A4R6VT19</accession>
<dbReference type="InterPro" id="IPR023214">
    <property type="entry name" value="HAD_sf"/>
</dbReference>
<reference evidence="1 2" key="1">
    <citation type="submission" date="2019-03" db="EMBL/GenBank/DDBJ databases">
        <title>Genomic Encyclopedia of Type Strains, Phase IV (KMG-IV): sequencing the most valuable type-strain genomes for metagenomic binning, comparative biology and taxonomic classification.</title>
        <authorList>
            <person name="Goeker M."/>
        </authorList>
    </citation>
    <scope>NUCLEOTIDE SEQUENCE [LARGE SCALE GENOMIC DNA]</scope>
    <source>
        <strain evidence="1 2">DSM 45775</strain>
    </source>
</reference>
<keyword evidence="1" id="KW-0378">Hydrolase</keyword>
<evidence type="ECO:0000313" key="1">
    <source>
        <dbReference type="EMBL" id="TDQ63080.1"/>
    </source>
</evidence>
<keyword evidence="2" id="KW-1185">Reference proteome</keyword>
<dbReference type="SUPFAM" id="SSF56784">
    <property type="entry name" value="HAD-like"/>
    <property type="match status" value="1"/>
</dbReference>
<dbReference type="Pfam" id="PF00702">
    <property type="entry name" value="Hydrolase"/>
    <property type="match status" value="1"/>
</dbReference>
<name>A0A4R6VT19_9PSEU</name>
<dbReference type="GO" id="GO:0016787">
    <property type="term" value="F:hydrolase activity"/>
    <property type="evidence" value="ECO:0007669"/>
    <property type="project" value="UniProtKB-KW"/>
</dbReference>
<dbReference type="AlphaFoldDB" id="A0A4R6VT19"/>
<dbReference type="InterPro" id="IPR036412">
    <property type="entry name" value="HAD-like_sf"/>
</dbReference>
<dbReference type="RefSeq" id="WP_133826055.1">
    <property type="nucleotide sequence ID" value="NZ_BAABHR010000053.1"/>
</dbReference>
<dbReference type="PANTHER" id="PTHR43434">
    <property type="entry name" value="PHOSPHOGLYCOLATE PHOSPHATASE"/>
    <property type="match status" value="1"/>
</dbReference>
<proteinExistence type="predicted"/>
<dbReference type="InterPro" id="IPR050155">
    <property type="entry name" value="HAD-like_hydrolase_sf"/>
</dbReference>
<dbReference type="Gene3D" id="3.40.50.1000">
    <property type="entry name" value="HAD superfamily/HAD-like"/>
    <property type="match status" value="1"/>
</dbReference>
<dbReference type="GO" id="GO:0005829">
    <property type="term" value="C:cytosol"/>
    <property type="evidence" value="ECO:0007669"/>
    <property type="project" value="TreeGrafter"/>
</dbReference>
<dbReference type="GO" id="GO:0004713">
    <property type="term" value="F:protein tyrosine kinase activity"/>
    <property type="evidence" value="ECO:0007669"/>
    <property type="project" value="TreeGrafter"/>
</dbReference>
<dbReference type="PANTHER" id="PTHR43434:SF20">
    <property type="entry name" value="5'-NUCLEOTIDASE"/>
    <property type="match status" value="1"/>
</dbReference>
<evidence type="ECO:0000313" key="2">
    <source>
        <dbReference type="Proteomes" id="UP000295705"/>
    </source>
</evidence>
<comment type="caution">
    <text evidence="1">The sequence shown here is derived from an EMBL/GenBank/DDBJ whole genome shotgun (WGS) entry which is preliminary data.</text>
</comment>
<protein>
    <submittedName>
        <fullName evidence="1">Haloacid dehalogenase-like hydrolase</fullName>
    </submittedName>
</protein>
<dbReference type="EMBL" id="SNYO01000002">
    <property type="protein sequence ID" value="TDQ63080.1"/>
    <property type="molecule type" value="Genomic_DNA"/>
</dbReference>
<dbReference type="OrthoDB" id="9797743at2"/>
<gene>
    <name evidence="1" type="ORF">EV188_102737</name>
</gene>